<sequence>MPKLSEQLKDLQNGGRIVSRPTPPFLGSSRPIHTPATTNSTAVRVSEVFLTAAHAFQKLGDLILPLNAPIAEGTDNNKWSERDVDRLKEALSRFAQELDSISDSVQARIVRHMKTDIKRASIISHSDMRTPLNYTNISGSNSTPQLNSTAITNINSGSSQMGETIPHEPELESYGDLSPSQQQFTSSPPRLQQEHSAGPVRTRVVHLSRTQNQQPNYRPGTTLIKRQAPQSNPISNSYGGGSGVMYSSGNGAPPLKKPIIGSNTIETSGMYSNSGHVQTRQGQMGPSTTFRPVNSETSMRSPSTSMSSTRVATRSSDAAAANSNQSMRAMM</sequence>
<dbReference type="AlphaFoldDB" id="A0AAD4NI48"/>
<name>A0AAD4NI48_9BILA</name>
<dbReference type="GO" id="GO:0016589">
    <property type="term" value="C:NURF complex"/>
    <property type="evidence" value="ECO:0007669"/>
    <property type="project" value="TreeGrafter"/>
</dbReference>
<evidence type="ECO:0000256" key="1">
    <source>
        <dbReference type="SAM" id="MobiDB-lite"/>
    </source>
</evidence>
<dbReference type="PANTHER" id="PTHR21397">
    <property type="entry name" value="CHROMATIN COMPLEXES SUBUNIT BAP18-RELATED"/>
    <property type="match status" value="1"/>
</dbReference>
<evidence type="ECO:0000313" key="2">
    <source>
        <dbReference type="EMBL" id="KAI1725946.1"/>
    </source>
</evidence>
<dbReference type="PANTHER" id="PTHR21397:SF2">
    <property type="entry name" value="CHROMATIN COMPLEXES SUBUNIT BAP18"/>
    <property type="match status" value="1"/>
</dbReference>
<feature type="region of interest" description="Disordered" evidence="1">
    <location>
        <begin position="269"/>
        <end position="331"/>
    </location>
</feature>
<gene>
    <name evidence="2" type="ORF">DdX_02636</name>
</gene>
<reference evidence="2" key="1">
    <citation type="submission" date="2022-01" db="EMBL/GenBank/DDBJ databases">
        <title>Genome Sequence Resource for Two Populations of Ditylenchus destructor, the Migratory Endoparasitic Phytonematode.</title>
        <authorList>
            <person name="Zhang H."/>
            <person name="Lin R."/>
            <person name="Xie B."/>
        </authorList>
    </citation>
    <scope>NUCLEOTIDE SEQUENCE</scope>
    <source>
        <strain evidence="2">BazhouSP</strain>
    </source>
</reference>
<evidence type="ECO:0000313" key="3">
    <source>
        <dbReference type="Proteomes" id="UP001201812"/>
    </source>
</evidence>
<organism evidence="2 3">
    <name type="scientific">Ditylenchus destructor</name>
    <dbReference type="NCBI Taxonomy" id="166010"/>
    <lineage>
        <taxon>Eukaryota</taxon>
        <taxon>Metazoa</taxon>
        <taxon>Ecdysozoa</taxon>
        <taxon>Nematoda</taxon>
        <taxon>Chromadorea</taxon>
        <taxon>Rhabditida</taxon>
        <taxon>Tylenchina</taxon>
        <taxon>Tylenchomorpha</taxon>
        <taxon>Sphaerularioidea</taxon>
        <taxon>Anguinidae</taxon>
        <taxon>Anguininae</taxon>
        <taxon>Ditylenchus</taxon>
    </lineage>
</organism>
<feature type="compositionally biased region" description="Polar residues" evidence="1">
    <location>
        <begin position="153"/>
        <end position="162"/>
    </location>
</feature>
<feature type="region of interest" description="Disordered" evidence="1">
    <location>
        <begin position="153"/>
        <end position="201"/>
    </location>
</feature>
<keyword evidence="3" id="KW-1185">Reference proteome</keyword>
<dbReference type="EMBL" id="JAKKPZ010000002">
    <property type="protein sequence ID" value="KAI1725946.1"/>
    <property type="molecule type" value="Genomic_DNA"/>
</dbReference>
<accession>A0AAD4NI48</accession>
<feature type="compositionally biased region" description="Polar residues" evidence="1">
    <location>
        <begin position="269"/>
        <end position="294"/>
    </location>
</feature>
<dbReference type="Proteomes" id="UP001201812">
    <property type="component" value="Unassembled WGS sequence"/>
</dbReference>
<feature type="region of interest" description="Disordered" evidence="1">
    <location>
        <begin position="1"/>
        <end position="38"/>
    </location>
</feature>
<comment type="caution">
    <text evidence="2">The sequence shown here is derived from an EMBL/GenBank/DDBJ whole genome shotgun (WGS) entry which is preliminary data.</text>
</comment>
<feature type="compositionally biased region" description="Low complexity" evidence="1">
    <location>
        <begin position="178"/>
        <end position="189"/>
    </location>
</feature>
<feature type="compositionally biased region" description="Low complexity" evidence="1">
    <location>
        <begin position="295"/>
        <end position="324"/>
    </location>
</feature>
<protein>
    <submittedName>
        <fullName evidence="2">Chromatin complexes subunit BAP18</fullName>
    </submittedName>
</protein>
<proteinExistence type="predicted"/>
<dbReference type="GO" id="GO:0071339">
    <property type="term" value="C:MLL1 complex"/>
    <property type="evidence" value="ECO:0007669"/>
    <property type="project" value="TreeGrafter"/>
</dbReference>